<reference evidence="3" key="1">
    <citation type="journal article" date="2018" name="MSphere">
        <title>Fusobacterium Genomics Using MinION and Illumina Sequencing Enables Genome Completion and Correction.</title>
        <authorList>
            <person name="Todd S.M."/>
            <person name="Settlage R.E."/>
            <person name="Lahmers K.K."/>
            <person name="Slade D.J."/>
        </authorList>
    </citation>
    <scope>NUCLEOTIDE SEQUENCE [LARGE SCALE GENOMIC DNA]</scope>
    <source>
        <strain evidence="3">ATCC 27725</strain>
    </source>
</reference>
<dbReference type="InterPro" id="IPR002178">
    <property type="entry name" value="PTS_EIIA_type-2_dom"/>
</dbReference>
<dbReference type="InterPro" id="IPR016152">
    <property type="entry name" value="PTrfase/Anion_transptr"/>
</dbReference>
<dbReference type="PANTHER" id="PTHR47738">
    <property type="entry name" value="PTS SYSTEM FRUCTOSE-LIKE EIIA COMPONENT-RELATED"/>
    <property type="match status" value="1"/>
</dbReference>
<dbReference type="PANTHER" id="PTHR47738:SF3">
    <property type="entry name" value="PHOSPHOTRANSFERASE SYSTEM MANNITOL_FRUCTOSE-SPECIFIC IIA DOMAIN CONTAINING PROTEIN"/>
    <property type="match status" value="1"/>
</dbReference>
<feature type="domain" description="PTS EIIA type-2" evidence="1">
    <location>
        <begin position="1"/>
        <end position="145"/>
    </location>
</feature>
<evidence type="ECO:0000259" key="1">
    <source>
        <dbReference type="PROSITE" id="PS51094"/>
    </source>
</evidence>
<dbReference type="Proteomes" id="UP000241238">
    <property type="component" value="Chromosome"/>
</dbReference>
<dbReference type="SUPFAM" id="SSF55804">
    <property type="entry name" value="Phoshotransferase/anion transport protein"/>
    <property type="match status" value="1"/>
</dbReference>
<evidence type="ECO:0000313" key="3">
    <source>
        <dbReference type="Proteomes" id="UP000241238"/>
    </source>
</evidence>
<dbReference type="EMBL" id="CP028103">
    <property type="protein sequence ID" value="AVQ31974.1"/>
    <property type="molecule type" value="Genomic_DNA"/>
</dbReference>
<gene>
    <name evidence="2" type="ORF">C4N18_12370</name>
</gene>
<keyword evidence="2" id="KW-0762">Sugar transport</keyword>
<evidence type="ECO:0000313" key="2">
    <source>
        <dbReference type="EMBL" id="AVQ31974.1"/>
    </source>
</evidence>
<dbReference type="RefSeq" id="WP_005948340.1">
    <property type="nucleotide sequence ID" value="NZ_CP028103.1"/>
</dbReference>
<keyword evidence="2" id="KW-0813">Transport</keyword>
<protein>
    <submittedName>
        <fullName evidence="2">PTS sugar transporter subunit IIA</fullName>
    </submittedName>
</protein>
<accession>A0ABN5JL42</accession>
<dbReference type="GeneID" id="77468792"/>
<proteinExistence type="predicted"/>
<keyword evidence="3" id="KW-1185">Reference proteome</keyword>
<dbReference type="Pfam" id="PF00359">
    <property type="entry name" value="PTS_EIIA_2"/>
    <property type="match status" value="1"/>
</dbReference>
<dbReference type="PROSITE" id="PS51094">
    <property type="entry name" value="PTS_EIIA_TYPE_2"/>
    <property type="match status" value="1"/>
</dbReference>
<organism evidence="2 3">
    <name type="scientific">Fusobacterium varium ATCC 27725</name>
    <dbReference type="NCBI Taxonomy" id="469618"/>
    <lineage>
        <taxon>Bacteria</taxon>
        <taxon>Fusobacteriati</taxon>
        <taxon>Fusobacteriota</taxon>
        <taxon>Fusobacteriia</taxon>
        <taxon>Fusobacteriales</taxon>
        <taxon>Fusobacteriaceae</taxon>
        <taxon>Fusobacterium</taxon>
    </lineage>
</organism>
<dbReference type="Gene3D" id="3.40.930.10">
    <property type="entry name" value="Mannitol-specific EII, Chain A"/>
    <property type="match status" value="1"/>
</dbReference>
<name>A0ABN5JL42_FUSVA</name>
<dbReference type="InterPro" id="IPR051541">
    <property type="entry name" value="PTS_SugarTrans_NitroReg"/>
</dbReference>
<sequence>MFEKKYIFRLNEKLTRDEVLETVGNKFYHDGIVTTGFVKAIQQREKDFPTGMILEKGTNIAISHTDDKYVIKDRIAIIIADNPVIFKSIENGKNDIKCNIFFVMALTKENKNEILSAMADLFENYEDILKKFPLMTDEEILDILL</sequence>